<accession>A0A6J4IZF5</accession>
<evidence type="ECO:0000313" key="1">
    <source>
        <dbReference type="EMBL" id="CAA9262804.1"/>
    </source>
</evidence>
<dbReference type="AlphaFoldDB" id="A0A6J4IZF5"/>
<reference evidence="1" key="1">
    <citation type="submission" date="2020-02" db="EMBL/GenBank/DDBJ databases">
        <authorList>
            <person name="Meier V. D."/>
        </authorList>
    </citation>
    <scope>NUCLEOTIDE SEQUENCE</scope>
    <source>
        <strain evidence="1">AVDCRST_MAG93</strain>
    </source>
</reference>
<gene>
    <name evidence="1" type="ORF">AVDCRST_MAG93-2263</name>
</gene>
<sequence>MPPKKGVHYVRRRESSKDTVSPLLLSASSMSCSSCAEDIGM</sequence>
<dbReference type="EMBL" id="CADCTR010000766">
    <property type="protein sequence ID" value="CAA9262804.1"/>
    <property type="molecule type" value="Genomic_DNA"/>
</dbReference>
<proteinExistence type="predicted"/>
<dbReference type="PROSITE" id="PS51257">
    <property type="entry name" value="PROKAR_LIPOPROTEIN"/>
    <property type="match status" value="1"/>
</dbReference>
<name>A0A6J4IZF5_9CHLR</name>
<protein>
    <submittedName>
        <fullName evidence="1">Uncharacterized protein</fullName>
    </submittedName>
</protein>
<organism evidence="1">
    <name type="scientific">uncultured Chloroflexia bacterium</name>
    <dbReference type="NCBI Taxonomy" id="1672391"/>
    <lineage>
        <taxon>Bacteria</taxon>
        <taxon>Bacillati</taxon>
        <taxon>Chloroflexota</taxon>
        <taxon>Chloroflexia</taxon>
        <taxon>environmental samples</taxon>
    </lineage>
</organism>